<dbReference type="InterPro" id="IPR012495">
    <property type="entry name" value="TadE-like_dom"/>
</dbReference>
<feature type="domain" description="TadE-like" evidence="1">
    <location>
        <begin position="4"/>
        <end position="40"/>
    </location>
</feature>
<protein>
    <submittedName>
        <fullName evidence="2">Pilus assembly protein</fullName>
    </submittedName>
</protein>
<dbReference type="RefSeq" id="WP_231448223.1">
    <property type="nucleotide sequence ID" value="NZ_JAJOMB010000022.1"/>
</dbReference>
<proteinExistence type="predicted"/>
<sequence length="116" mass="11953">MTDFVMVGALTVFLFLGLVQLALTVHVRNVLTDCAAQGARFGALADRDPEAGAVRTQSLIAEALSPGYAEQVSARLVDLEGVTTVQVEVRAPVPVAGLIGVGRSISVTGHALAEAP</sequence>
<evidence type="ECO:0000259" key="1">
    <source>
        <dbReference type="Pfam" id="PF07811"/>
    </source>
</evidence>
<gene>
    <name evidence="2" type="ORF">LR394_31340</name>
</gene>
<evidence type="ECO:0000313" key="2">
    <source>
        <dbReference type="EMBL" id="MCD5315401.1"/>
    </source>
</evidence>
<dbReference type="AlphaFoldDB" id="A0A9X1SX23"/>
<name>A0A9X1SX23_9ACTN</name>
<evidence type="ECO:0000313" key="3">
    <source>
        <dbReference type="Proteomes" id="UP001138997"/>
    </source>
</evidence>
<dbReference type="Pfam" id="PF07811">
    <property type="entry name" value="TadE"/>
    <property type="match status" value="1"/>
</dbReference>
<organism evidence="2 3">
    <name type="scientific">Kineosporia babensis</name>
    <dbReference type="NCBI Taxonomy" id="499548"/>
    <lineage>
        <taxon>Bacteria</taxon>
        <taxon>Bacillati</taxon>
        <taxon>Actinomycetota</taxon>
        <taxon>Actinomycetes</taxon>
        <taxon>Kineosporiales</taxon>
        <taxon>Kineosporiaceae</taxon>
        <taxon>Kineosporia</taxon>
    </lineage>
</organism>
<dbReference type="EMBL" id="JAJOMB010000022">
    <property type="protein sequence ID" value="MCD5315401.1"/>
    <property type="molecule type" value="Genomic_DNA"/>
</dbReference>
<reference evidence="2" key="1">
    <citation type="submission" date="2021-11" db="EMBL/GenBank/DDBJ databases">
        <title>Streptomyces corallinus and Kineosporia corallina sp. nov., two new coral-derived marine actinobacteria.</title>
        <authorList>
            <person name="Buangrab K."/>
            <person name="Sutthacheep M."/>
            <person name="Yeemin T."/>
            <person name="Harunari E."/>
            <person name="Igarashi Y."/>
            <person name="Sripreechasak P."/>
            <person name="Kanchanasin P."/>
            <person name="Tanasupawat S."/>
            <person name="Phongsopitanun W."/>
        </authorList>
    </citation>
    <scope>NUCLEOTIDE SEQUENCE</scope>
    <source>
        <strain evidence="2">JCM 31032</strain>
    </source>
</reference>
<dbReference type="Proteomes" id="UP001138997">
    <property type="component" value="Unassembled WGS sequence"/>
</dbReference>
<accession>A0A9X1SX23</accession>
<keyword evidence="3" id="KW-1185">Reference proteome</keyword>
<comment type="caution">
    <text evidence="2">The sequence shown here is derived from an EMBL/GenBank/DDBJ whole genome shotgun (WGS) entry which is preliminary data.</text>
</comment>